<dbReference type="Gene3D" id="3.10.129.10">
    <property type="entry name" value="Hotdog Thioesterase"/>
    <property type="match status" value="2"/>
</dbReference>
<gene>
    <name evidence="6" type="primary">Dwil\GK15457</name>
    <name evidence="6" type="ORF">Dwil_GK15457</name>
</gene>
<evidence type="ECO:0000256" key="4">
    <source>
        <dbReference type="ARBA" id="ARBA00022946"/>
    </source>
</evidence>
<keyword evidence="4" id="KW-0809">Transit peptide</keyword>
<evidence type="ECO:0000256" key="1">
    <source>
        <dbReference type="ARBA" id="ARBA00010458"/>
    </source>
</evidence>
<dbReference type="PANTHER" id="PTHR12655:SF0">
    <property type="entry name" value="ACYL-COENZYME A THIOESTERASE 9, MITOCHONDRIAL"/>
    <property type="match status" value="1"/>
</dbReference>
<dbReference type="PANTHER" id="PTHR12655">
    <property type="entry name" value="ACYL-COA THIOESTERASE"/>
    <property type="match status" value="1"/>
</dbReference>
<dbReference type="STRING" id="7260.B4MV98"/>
<keyword evidence="2" id="KW-0677">Repeat</keyword>
<evidence type="ECO:0000256" key="2">
    <source>
        <dbReference type="ARBA" id="ARBA00022737"/>
    </source>
</evidence>
<evidence type="ECO:0000313" key="7">
    <source>
        <dbReference type="Proteomes" id="UP000007798"/>
    </source>
</evidence>
<proteinExistence type="inferred from homology"/>
<protein>
    <recommendedName>
        <fullName evidence="5">HotDog ACOT-type domain-containing protein</fullName>
    </recommendedName>
</protein>
<dbReference type="eggNOG" id="KOG2763">
    <property type="taxonomic scope" value="Eukaryota"/>
</dbReference>
<comment type="similarity">
    <text evidence="1">Belongs to the acyl coenzyme A hydrolase family.</text>
</comment>
<dbReference type="AlphaFoldDB" id="B4MV98"/>
<reference evidence="6 7" key="1">
    <citation type="journal article" date="2007" name="Nature">
        <title>Evolution of genes and genomes on the Drosophila phylogeny.</title>
        <authorList>
            <consortium name="Drosophila 12 Genomes Consortium"/>
            <person name="Clark A.G."/>
            <person name="Eisen M.B."/>
            <person name="Smith D.R."/>
            <person name="Bergman C.M."/>
            <person name="Oliver B."/>
            <person name="Markow T.A."/>
            <person name="Kaufman T.C."/>
            <person name="Kellis M."/>
            <person name="Gelbart W."/>
            <person name="Iyer V.N."/>
            <person name="Pollard D.A."/>
            <person name="Sackton T.B."/>
            <person name="Larracuente A.M."/>
            <person name="Singh N.D."/>
            <person name="Abad J.P."/>
            <person name="Abt D.N."/>
            <person name="Adryan B."/>
            <person name="Aguade M."/>
            <person name="Akashi H."/>
            <person name="Anderson W.W."/>
            <person name="Aquadro C.F."/>
            <person name="Ardell D.H."/>
            <person name="Arguello R."/>
            <person name="Artieri C.G."/>
            <person name="Barbash D.A."/>
            <person name="Barker D."/>
            <person name="Barsanti P."/>
            <person name="Batterham P."/>
            <person name="Batzoglou S."/>
            <person name="Begun D."/>
            <person name="Bhutkar A."/>
            <person name="Blanco E."/>
            <person name="Bosak S.A."/>
            <person name="Bradley R.K."/>
            <person name="Brand A.D."/>
            <person name="Brent M.R."/>
            <person name="Brooks A.N."/>
            <person name="Brown R.H."/>
            <person name="Butlin R.K."/>
            <person name="Caggese C."/>
            <person name="Calvi B.R."/>
            <person name="Bernardo de Carvalho A."/>
            <person name="Caspi A."/>
            <person name="Castrezana S."/>
            <person name="Celniker S.E."/>
            <person name="Chang J.L."/>
            <person name="Chapple C."/>
            <person name="Chatterji S."/>
            <person name="Chinwalla A."/>
            <person name="Civetta A."/>
            <person name="Clifton S.W."/>
            <person name="Comeron J.M."/>
            <person name="Costello J.C."/>
            <person name="Coyne J.A."/>
            <person name="Daub J."/>
            <person name="David R.G."/>
            <person name="Delcher A.L."/>
            <person name="Delehaunty K."/>
            <person name="Do C.B."/>
            <person name="Ebling H."/>
            <person name="Edwards K."/>
            <person name="Eickbush T."/>
            <person name="Evans J.D."/>
            <person name="Filipski A."/>
            <person name="Findeiss S."/>
            <person name="Freyhult E."/>
            <person name="Fulton L."/>
            <person name="Fulton R."/>
            <person name="Garcia A.C."/>
            <person name="Gardiner A."/>
            <person name="Garfield D.A."/>
            <person name="Garvin B.E."/>
            <person name="Gibson G."/>
            <person name="Gilbert D."/>
            <person name="Gnerre S."/>
            <person name="Godfrey J."/>
            <person name="Good R."/>
            <person name="Gotea V."/>
            <person name="Gravely B."/>
            <person name="Greenberg A.J."/>
            <person name="Griffiths-Jones S."/>
            <person name="Gross S."/>
            <person name="Guigo R."/>
            <person name="Gustafson E.A."/>
            <person name="Haerty W."/>
            <person name="Hahn M.W."/>
            <person name="Halligan D.L."/>
            <person name="Halpern A.L."/>
            <person name="Halter G.M."/>
            <person name="Han M.V."/>
            <person name="Heger A."/>
            <person name="Hillier L."/>
            <person name="Hinrichs A.S."/>
            <person name="Holmes I."/>
            <person name="Hoskins R.A."/>
            <person name="Hubisz M.J."/>
            <person name="Hultmark D."/>
            <person name="Huntley M.A."/>
            <person name="Jaffe D.B."/>
            <person name="Jagadeeshan S."/>
            <person name="Jeck W.R."/>
            <person name="Johnson J."/>
            <person name="Jones C.D."/>
            <person name="Jordan W.C."/>
            <person name="Karpen G.H."/>
            <person name="Kataoka E."/>
            <person name="Keightley P.D."/>
            <person name="Kheradpour P."/>
            <person name="Kirkness E.F."/>
            <person name="Koerich L.B."/>
            <person name="Kristiansen K."/>
            <person name="Kudrna D."/>
            <person name="Kulathinal R.J."/>
            <person name="Kumar S."/>
            <person name="Kwok R."/>
            <person name="Lander E."/>
            <person name="Langley C.H."/>
            <person name="Lapoint R."/>
            <person name="Lazzaro B.P."/>
            <person name="Lee S.J."/>
            <person name="Levesque L."/>
            <person name="Li R."/>
            <person name="Lin C.F."/>
            <person name="Lin M.F."/>
            <person name="Lindblad-Toh K."/>
            <person name="Llopart A."/>
            <person name="Long M."/>
            <person name="Low L."/>
            <person name="Lozovsky E."/>
            <person name="Lu J."/>
            <person name="Luo M."/>
            <person name="Machado C.A."/>
            <person name="Makalowski W."/>
            <person name="Marzo M."/>
            <person name="Matsuda M."/>
            <person name="Matzkin L."/>
            <person name="McAllister B."/>
            <person name="McBride C.S."/>
            <person name="McKernan B."/>
            <person name="McKernan K."/>
            <person name="Mendez-Lago M."/>
            <person name="Minx P."/>
            <person name="Mollenhauer M.U."/>
            <person name="Montooth K."/>
            <person name="Mount S.M."/>
            <person name="Mu X."/>
            <person name="Myers E."/>
            <person name="Negre B."/>
            <person name="Newfeld S."/>
            <person name="Nielsen R."/>
            <person name="Noor M.A."/>
            <person name="O'Grady P."/>
            <person name="Pachter L."/>
            <person name="Papaceit M."/>
            <person name="Parisi M.J."/>
            <person name="Parisi M."/>
            <person name="Parts L."/>
            <person name="Pedersen J.S."/>
            <person name="Pesole G."/>
            <person name="Phillippy A.M."/>
            <person name="Ponting C.P."/>
            <person name="Pop M."/>
            <person name="Porcelli D."/>
            <person name="Powell J.R."/>
            <person name="Prohaska S."/>
            <person name="Pruitt K."/>
            <person name="Puig M."/>
            <person name="Quesneville H."/>
            <person name="Ram K.R."/>
            <person name="Rand D."/>
            <person name="Rasmussen M.D."/>
            <person name="Reed L.K."/>
            <person name="Reenan R."/>
            <person name="Reily A."/>
            <person name="Remington K.A."/>
            <person name="Rieger T.T."/>
            <person name="Ritchie M.G."/>
            <person name="Robin C."/>
            <person name="Rogers Y.H."/>
            <person name="Rohde C."/>
            <person name="Rozas J."/>
            <person name="Rubenfield M.J."/>
            <person name="Ruiz A."/>
            <person name="Russo S."/>
            <person name="Salzberg S.L."/>
            <person name="Sanchez-Gracia A."/>
            <person name="Saranga D.J."/>
            <person name="Sato H."/>
            <person name="Schaeffer S.W."/>
            <person name="Schatz M.C."/>
            <person name="Schlenke T."/>
            <person name="Schwartz R."/>
            <person name="Segarra C."/>
            <person name="Singh R.S."/>
            <person name="Sirot L."/>
            <person name="Sirota M."/>
            <person name="Sisneros N.B."/>
            <person name="Smith C.D."/>
            <person name="Smith T.F."/>
            <person name="Spieth J."/>
            <person name="Stage D.E."/>
            <person name="Stark A."/>
            <person name="Stephan W."/>
            <person name="Strausberg R.L."/>
            <person name="Strempel S."/>
            <person name="Sturgill D."/>
            <person name="Sutton G."/>
            <person name="Sutton G.G."/>
            <person name="Tao W."/>
            <person name="Teichmann S."/>
            <person name="Tobari Y.N."/>
            <person name="Tomimura Y."/>
            <person name="Tsolas J.M."/>
            <person name="Valente V.L."/>
            <person name="Venter E."/>
            <person name="Venter J.C."/>
            <person name="Vicario S."/>
            <person name="Vieira F.G."/>
            <person name="Vilella A.J."/>
            <person name="Villasante A."/>
            <person name="Walenz B."/>
            <person name="Wang J."/>
            <person name="Wasserman M."/>
            <person name="Watts T."/>
            <person name="Wilson D."/>
            <person name="Wilson R.K."/>
            <person name="Wing R.A."/>
            <person name="Wolfner M.F."/>
            <person name="Wong A."/>
            <person name="Wong G.K."/>
            <person name="Wu C.I."/>
            <person name="Wu G."/>
            <person name="Yamamoto D."/>
            <person name="Yang H.P."/>
            <person name="Yang S.P."/>
            <person name="Yorke J.A."/>
            <person name="Yoshida K."/>
            <person name="Zdobnov E."/>
            <person name="Zhang P."/>
            <person name="Zhang Y."/>
            <person name="Zimin A.V."/>
            <person name="Baldwin J."/>
            <person name="Abdouelleil A."/>
            <person name="Abdulkadir J."/>
            <person name="Abebe A."/>
            <person name="Abera B."/>
            <person name="Abreu J."/>
            <person name="Acer S.C."/>
            <person name="Aftuck L."/>
            <person name="Alexander A."/>
            <person name="An P."/>
            <person name="Anderson E."/>
            <person name="Anderson S."/>
            <person name="Arachi H."/>
            <person name="Azer M."/>
            <person name="Bachantsang P."/>
            <person name="Barry A."/>
            <person name="Bayul T."/>
            <person name="Berlin A."/>
            <person name="Bessette D."/>
            <person name="Bloom T."/>
            <person name="Blye J."/>
            <person name="Boguslavskiy L."/>
            <person name="Bonnet C."/>
            <person name="Boukhgalter B."/>
            <person name="Bourzgui I."/>
            <person name="Brown A."/>
            <person name="Cahill P."/>
            <person name="Channer S."/>
            <person name="Cheshatsang Y."/>
            <person name="Chuda L."/>
            <person name="Citroen M."/>
            <person name="Collymore A."/>
            <person name="Cooke P."/>
            <person name="Costello M."/>
            <person name="D'Aco K."/>
            <person name="Daza R."/>
            <person name="De Haan G."/>
            <person name="DeGray S."/>
            <person name="DeMaso C."/>
            <person name="Dhargay N."/>
            <person name="Dooley K."/>
            <person name="Dooley E."/>
            <person name="Doricent M."/>
            <person name="Dorje P."/>
            <person name="Dorjee K."/>
            <person name="Dupes A."/>
            <person name="Elong R."/>
            <person name="Falk J."/>
            <person name="Farina A."/>
            <person name="Faro S."/>
            <person name="Ferguson D."/>
            <person name="Fisher S."/>
            <person name="Foley C.D."/>
            <person name="Franke A."/>
            <person name="Friedrich D."/>
            <person name="Gadbois L."/>
            <person name="Gearin G."/>
            <person name="Gearin C.R."/>
            <person name="Giannoukos G."/>
            <person name="Goode T."/>
            <person name="Graham J."/>
            <person name="Grandbois E."/>
            <person name="Grewal S."/>
            <person name="Gyaltsen K."/>
            <person name="Hafez N."/>
            <person name="Hagos B."/>
            <person name="Hall J."/>
            <person name="Henson C."/>
            <person name="Hollinger A."/>
            <person name="Honan T."/>
            <person name="Huard M.D."/>
            <person name="Hughes L."/>
            <person name="Hurhula B."/>
            <person name="Husby M.E."/>
            <person name="Kamat A."/>
            <person name="Kanga B."/>
            <person name="Kashin S."/>
            <person name="Khazanovich D."/>
            <person name="Kisner P."/>
            <person name="Lance K."/>
            <person name="Lara M."/>
            <person name="Lee W."/>
            <person name="Lennon N."/>
            <person name="Letendre F."/>
            <person name="LeVine R."/>
            <person name="Lipovsky A."/>
            <person name="Liu X."/>
            <person name="Liu J."/>
            <person name="Liu S."/>
            <person name="Lokyitsang T."/>
            <person name="Lokyitsang Y."/>
            <person name="Lubonja R."/>
            <person name="Lui A."/>
            <person name="MacDonald P."/>
            <person name="Magnisalis V."/>
            <person name="Maru K."/>
            <person name="Matthews C."/>
            <person name="McCusker W."/>
            <person name="McDonough S."/>
            <person name="Mehta T."/>
            <person name="Meldrim J."/>
            <person name="Meneus L."/>
            <person name="Mihai O."/>
            <person name="Mihalev A."/>
            <person name="Mihova T."/>
            <person name="Mittelman R."/>
            <person name="Mlenga V."/>
            <person name="Montmayeur A."/>
            <person name="Mulrain L."/>
            <person name="Navidi A."/>
            <person name="Naylor J."/>
            <person name="Negash T."/>
            <person name="Nguyen T."/>
            <person name="Nguyen N."/>
            <person name="Nicol R."/>
            <person name="Norbu C."/>
            <person name="Norbu N."/>
            <person name="Novod N."/>
            <person name="O'Neill B."/>
            <person name="Osman S."/>
            <person name="Markiewicz E."/>
            <person name="Oyono O.L."/>
            <person name="Patti C."/>
            <person name="Phunkhang P."/>
            <person name="Pierre F."/>
            <person name="Priest M."/>
            <person name="Raghuraman S."/>
            <person name="Rege F."/>
            <person name="Reyes R."/>
            <person name="Rise C."/>
            <person name="Rogov P."/>
            <person name="Ross K."/>
            <person name="Ryan E."/>
            <person name="Settipalli S."/>
            <person name="Shea T."/>
            <person name="Sherpa N."/>
            <person name="Shi L."/>
            <person name="Shih D."/>
            <person name="Sparrow T."/>
            <person name="Spaulding J."/>
            <person name="Stalker J."/>
            <person name="Stange-Thomann N."/>
            <person name="Stavropoulos S."/>
            <person name="Stone C."/>
            <person name="Strader C."/>
            <person name="Tesfaye S."/>
            <person name="Thomson T."/>
            <person name="Thoulutsang Y."/>
            <person name="Thoulutsang D."/>
            <person name="Topham K."/>
            <person name="Topping I."/>
            <person name="Tsamla T."/>
            <person name="Vassiliev H."/>
            <person name="Vo A."/>
            <person name="Wangchuk T."/>
            <person name="Wangdi T."/>
            <person name="Weiand M."/>
            <person name="Wilkinson J."/>
            <person name="Wilson A."/>
            <person name="Yadav S."/>
            <person name="Young G."/>
            <person name="Yu Q."/>
            <person name="Zembek L."/>
            <person name="Zhong D."/>
            <person name="Zimmer A."/>
            <person name="Zwirko Z."/>
            <person name="Jaffe D.B."/>
            <person name="Alvarez P."/>
            <person name="Brockman W."/>
            <person name="Butler J."/>
            <person name="Chin C."/>
            <person name="Gnerre S."/>
            <person name="Grabherr M."/>
            <person name="Kleber M."/>
            <person name="Mauceli E."/>
            <person name="MacCallum I."/>
        </authorList>
    </citation>
    <scope>NUCLEOTIDE SEQUENCE [LARGE SCALE GENOMIC DNA]</scope>
    <source>
        <strain evidence="7">Tucson 14030-0811.24</strain>
    </source>
</reference>
<name>B4MV98_DROWI</name>
<dbReference type="InParanoid" id="B4MV98"/>
<dbReference type="Proteomes" id="UP000007798">
    <property type="component" value="Unassembled WGS sequence"/>
</dbReference>
<evidence type="ECO:0000313" key="6">
    <source>
        <dbReference type="EMBL" id="EDW76443.2"/>
    </source>
</evidence>
<dbReference type="EMBL" id="CH963857">
    <property type="protein sequence ID" value="EDW76443.2"/>
    <property type="molecule type" value="Genomic_DNA"/>
</dbReference>
<sequence>MKTYPCDSLDFYSGYSSGTMSEVAEKIRQQIGWESRYNSIPKCRSGLLKYQPKREDLPIRSMKDSYTTALLPLGSDGRIRERYVNHLGRVRMGRMMEELDIFAVWISHRHVKVPNLPKSIPLPYTFVTLRVDSVEFLHCNHMGNVDLKLCGHVSWTGKSSMEITMYLQQNELTIAKAIFIMVARNATNTGPAPVNPLNPADEQEELCLKLATERRNVRHSKRKRSIFEVPPTKQEEAIMYNIFTRTKPDDDLDIYERPLPPNSRWMSTSFQNTILHLFPENLNSQNNIFGGYIMRNAIEVSFITASIYTSSSPLIKYFSDVLFLRPVRVNSFLKLSSYVVYTFGKYIQLMTIANVLDANTFEEEQTNAFYLIYEAEKEVPEVLPQSYPETLWYINGRRQLHAYLDKQKEHESNQLPVKVDILKTTKKEKGCS</sequence>
<organism evidence="6 7">
    <name type="scientific">Drosophila willistoni</name>
    <name type="common">Fruit fly</name>
    <dbReference type="NCBI Taxonomy" id="7260"/>
    <lineage>
        <taxon>Eukaryota</taxon>
        <taxon>Metazoa</taxon>
        <taxon>Ecdysozoa</taxon>
        <taxon>Arthropoda</taxon>
        <taxon>Hexapoda</taxon>
        <taxon>Insecta</taxon>
        <taxon>Pterygota</taxon>
        <taxon>Neoptera</taxon>
        <taxon>Endopterygota</taxon>
        <taxon>Diptera</taxon>
        <taxon>Brachycera</taxon>
        <taxon>Muscomorpha</taxon>
        <taxon>Ephydroidea</taxon>
        <taxon>Drosophilidae</taxon>
        <taxon>Drosophila</taxon>
        <taxon>Sophophora</taxon>
    </lineage>
</organism>
<keyword evidence="3" id="KW-0378">Hydrolase</keyword>
<dbReference type="SUPFAM" id="SSF54637">
    <property type="entry name" value="Thioesterase/thiol ester dehydrase-isomerase"/>
    <property type="match status" value="2"/>
</dbReference>
<feature type="domain" description="HotDog ACOT-type" evidence="5">
    <location>
        <begin position="69"/>
        <end position="187"/>
    </location>
</feature>
<dbReference type="HOGENOM" id="CLU_032862_2_0_1"/>
<dbReference type="InterPro" id="IPR029069">
    <property type="entry name" value="HotDog_dom_sf"/>
</dbReference>
<accession>B4MV98</accession>
<dbReference type="InterPro" id="IPR033120">
    <property type="entry name" value="HOTDOG_ACOT"/>
</dbReference>
<feature type="domain" description="HotDog ACOT-type" evidence="5">
    <location>
        <begin position="267"/>
        <end position="379"/>
    </location>
</feature>
<dbReference type="OrthoDB" id="331699at2759"/>
<keyword evidence="7" id="KW-1185">Reference proteome</keyword>
<dbReference type="CDD" id="cd03442">
    <property type="entry name" value="BFIT_BACH"/>
    <property type="match status" value="2"/>
</dbReference>
<evidence type="ECO:0000259" key="5">
    <source>
        <dbReference type="PROSITE" id="PS51770"/>
    </source>
</evidence>
<dbReference type="GO" id="GO:0047617">
    <property type="term" value="F:fatty acyl-CoA hydrolase activity"/>
    <property type="evidence" value="ECO:0007669"/>
    <property type="project" value="TreeGrafter"/>
</dbReference>
<dbReference type="GO" id="GO:0005739">
    <property type="term" value="C:mitochondrion"/>
    <property type="evidence" value="ECO:0007669"/>
    <property type="project" value="TreeGrafter"/>
</dbReference>
<dbReference type="PROSITE" id="PS51770">
    <property type="entry name" value="HOTDOG_ACOT"/>
    <property type="match status" value="2"/>
</dbReference>
<evidence type="ECO:0000256" key="3">
    <source>
        <dbReference type="ARBA" id="ARBA00022801"/>
    </source>
</evidence>
<dbReference type="GO" id="GO:0006637">
    <property type="term" value="P:acyl-CoA metabolic process"/>
    <property type="evidence" value="ECO:0007669"/>
    <property type="project" value="TreeGrafter"/>
</dbReference>